<dbReference type="Gene3D" id="3.40.50.1820">
    <property type="entry name" value="alpha/beta hydrolase"/>
    <property type="match status" value="1"/>
</dbReference>
<dbReference type="InterPro" id="IPR050583">
    <property type="entry name" value="Mycobacterial_A85_antigen"/>
</dbReference>
<accession>A0ABQ1Y2E0</accession>
<organism evidence="1 2">
    <name type="scientific">Paenibacillus segetis</name>
    <dbReference type="NCBI Taxonomy" id="1325360"/>
    <lineage>
        <taxon>Bacteria</taxon>
        <taxon>Bacillati</taxon>
        <taxon>Bacillota</taxon>
        <taxon>Bacilli</taxon>
        <taxon>Bacillales</taxon>
        <taxon>Paenibacillaceae</taxon>
        <taxon>Paenibacillus</taxon>
    </lineage>
</organism>
<protein>
    <recommendedName>
        <fullName evidence="3">Esterase</fullName>
    </recommendedName>
</protein>
<dbReference type="Pfam" id="PF00756">
    <property type="entry name" value="Esterase"/>
    <property type="match status" value="1"/>
</dbReference>
<dbReference type="Proteomes" id="UP000659344">
    <property type="component" value="Unassembled WGS sequence"/>
</dbReference>
<dbReference type="EMBL" id="BMFT01000001">
    <property type="protein sequence ID" value="GGH09503.1"/>
    <property type="molecule type" value="Genomic_DNA"/>
</dbReference>
<name>A0ABQ1Y2E0_9BACL</name>
<reference evidence="2" key="1">
    <citation type="journal article" date="2019" name="Int. J. Syst. Evol. Microbiol.">
        <title>The Global Catalogue of Microorganisms (GCM) 10K type strain sequencing project: providing services to taxonomists for standard genome sequencing and annotation.</title>
        <authorList>
            <consortium name="The Broad Institute Genomics Platform"/>
            <consortium name="The Broad Institute Genome Sequencing Center for Infectious Disease"/>
            <person name="Wu L."/>
            <person name="Ma J."/>
        </authorList>
    </citation>
    <scope>NUCLEOTIDE SEQUENCE [LARGE SCALE GENOMIC DNA]</scope>
    <source>
        <strain evidence="2">CGMCC 1.12769</strain>
    </source>
</reference>
<keyword evidence="2" id="KW-1185">Reference proteome</keyword>
<evidence type="ECO:0000313" key="1">
    <source>
        <dbReference type="EMBL" id="GGH09503.1"/>
    </source>
</evidence>
<dbReference type="SUPFAM" id="SSF53474">
    <property type="entry name" value="alpha/beta-Hydrolases"/>
    <property type="match status" value="1"/>
</dbReference>
<dbReference type="InterPro" id="IPR000801">
    <property type="entry name" value="Esterase-like"/>
</dbReference>
<dbReference type="PANTHER" id="PTHR48098">
    <property type="entry name" value="ENTEROCHELIN ESTERASE-RELATED"/>
    <property type="match status" value="1"/>
</dbReference>
<evidence type="ECO:0000313" key="2">
    <source>
        <dbReference type="Proteomes" id="UP000659344"/>
    </source>
</evidence>
<sequence>MNQNGPIRSCFWGFIIICMLALVSCQDKGNSITTSPTSYEPKTSVAVQATENPTGMIVEHGSVHIDKLEKRRIFVYLPPGYETDNERYPVVYMNDGRNIFQTNTSSFQKEWKVEKIIDQLVAEGRMKKVIVIGVDSSEGSERGEEYVPFLDESIPSDGKSAEEFTRYFIDTVIPYVDGTYRTNPDRDNRMIMGSSFGGVQALWMGYHHPETFSSIGAVSTSTWVAKGRLFEELAKEKEKPNVKIWLDMGYAEGMLIEPLVDILKSKGFVYGQDLFFQMDILGNHDENSWSRRVHSPLLMFAGKAPEQAVELAVDDSLMIFEPDSSYIRLNPVTSMDNGMDYSVSDGADYKVLNPEVGRVDESGKVKFLKPESLDVEVTYQGITVEHKVDYDRLVRILKNKLESLVTEEKDSKIKVLLKPTAENLKATTKEITDIAISLESTGLYTIEEVREDYILLSLNTK</sequence>
<dbReference type="PANTHER" id="PTHR48098:SF6">
    <property type="entry name" value="FERRI-BACILLIBACTIN ESTERASE BESA"/>
    <property type="match status" value="1"/>
</dbReference>
<proteinExistence type="predicted"/>
<evidence type="ECO:0008006" key="3">
    <source>
        <dbReference type="Google" id="ProtNLM"/>
    </source>
</evidence>
<dbReference type="InterPro" id="IPR029058">
    <property type="entry name" value="AB_hydrolase_fold"/>
</dbReference>
<gene>
    <name evidence="1" type="ORF">GCM10008013_00610</name>
</gene>
<comment type="caution">
    <text evidence="1">The sequence shown here is derived from an EMBL/GenBank/DDBJ whole genome shotgun (WGS) entry which is preliminary data.</text>
</comment>